<name>A0A1Q9GCV1_9GAMM</name>
<feature type="domain" description="Major facilitator superfamily (MFS) profile" evidence="9">
    <location>
        <begin position="9"/>
        <end position="392"/>
    </location>
</feature>
<keyword evidence="8" id="KW-0997">Cell inner membrane</keyword>
<evidence type="ECO:0000313" key="10">
    <source>
        <dbReference type="EMBL" id="OLQ72220.1"/>
    </source>
</evidence>
<evidence type="ECO:0000256" key="7">
    <source>
        <dbReference type="ARBA" id="ARBA00023136"/>
    </source>
</evidence>
<accession>A0A1Q9GCV1</accession>
<dbReference type="InterPro" id="IPR005829">
    <property type="entry name" value="Sugar_transporter_CS"/>
</dbReference>
<dbReference type="RefSeq" id="WP_075767197.1">
    <property type="nucleotide sequence ID" value="NZ_MJIL01000092.1"/>
</dbReference>
<dbReference type="InterPro" id="IPR004812">
    <property type="entry name" value="Efflux_drug-R_Bcr/CmlA"/>
</dbReference>
<dbReference type="CDD" id="cd17320">
    <property type="entry name" value="MFS_MdfA_MDR_like"/>
    <property type="match status" value="1"/>
</dbReference>
<feature type="transmembrane region" description="Helical" evidence="8">
    <location>
        <begin position="42"/>
        <end position="63"/>
    </location>
</feature>
<feature type="transmembrane region" description="Helical" evidence="8">
    <location>
        <begin position="274"/>
        <end position="295"/>
    </location>
</feature>
<protein>
    <recommendedName>
        <fullName evidence="8">Bcr/CflA family efflux transporter</fullName>
    </recommendedName>
</protein>
<evidence type="ECO:0000259" key="9">
    <source>
        <dbReference type="PROSITE" id="PS50850"/>
    </source>
</evidence>
<dbReference type="STRING" id="1903952.BIT28_24690"/>
<evidence type="ECO:0000256" key="3">
    <source>
        <dbReference type="ARBA" id="ARBA00022448"/>
    </source>
</evidence>
<keyword evidence="4" id="KW-1003">Cell membrane</keyword>
<organism evidence="10 11">
    <name type="scientific">Photobacterium proteolyticum</name>
    <dbReference type="NCBI Taxonomy" id="1903952"/>
    <lineage>
        <taxon>Bacteria</taxon>
        <taxon>Pseudomonadati</taxon>
        <taxon>Pseudomonadota</taxon>
        <taxon>Gammaproteobacteria</taxon>
        <taxon>Vibrionales</taxon>
        <taxon>Vibrionaceae</taxon>
        <taxon>Photobacterium</taxon>
    </lineage>
</organism>
<reference evidence="10 11" key="1">
    <citation type="submission" date="2016-09" db="EMBL/GenBank/DDBJ databases">
        <title>Photobacterium proteolyticum sp. nov. a protease producing bacterium isolated from ocean sediments of Laizhou Bay.</title>
        <authorList>
            <person name="Li Y."/>
        </authorList>
    </citation>
    <scope>NUCLEOTIDE SEQUENCE [LARGE SCALE GENOMIC DNA]</scope>
    <source>
        <strain evidence="10 11">13-12</strain>
    </source>
</reference>
<dbReference type="AlphaFoldDB" id="A0A1Q9GCV1"/>
<dbReference type="EMBL" id="MJIL01000092">
    <property type="protein sequence ID" value="OLQ72220.1"/>
    <property type="molecule type" value="Genomic_DNA"/>
</dbReference>
<dbReference type="Proteomes" id="UP000186905">
    <property type="component" value="Unassembled WGS sequence"/>
</dbReference>
<dbReference type="GO" id="GO:1990961">
    <property type="term" value="P:xenobiotic detoxification by transmembrane export across the plasma membrane"/>
    <property type="evidence" value="ECO:0007669"/>
    <property type="project" value="InterPro"/>
</dbReference>
<gene>
    <name evidence="10" type="ORF">BIT28_24690</name>
</gene>
<comment type="subcellular location">
    <subcellularLocation>
        <location evidence="8">Cell inner membrane</location>
        <topology evidence="8">Multi-pass membrane protein</topology>
    </subcellularLocation>
    <subcellularLocation>
        <location evidence="1">Cell membrane</location>
        <topology evidence="1">Multi-pass membrane protein</topology>
    </subcellularLocation>
</comment>
<comment type="similarity">
    <text evidence="2 8">Belongs to the major facilitator superfamily. Bcr/CmlA family.</text>
</comment>
<evidence type="ECO:0000256" key="1">
    <source>
        <dbReference type="ARBA" id="ARBA00004651"/>
    </source>
</evidence>
<evidence type="ECO:0000256" key="8">
    <source>
        <dbReference type="RuleBase" id="RU365088"/>
    </source>
</evidence>
<feature type="transmembrane region" description="Helical" evidence="8">
    <location>
        <begin position="133"/>
        <end position="155"/>
    </location>
</feature>
<feature type="transmembrane region" description="Helical" evidence="8">
    <location>
        <begin position="301"/>
        <end position="321"/>
    </location>
</feature>
<evidence type="ECO:0000313" key="11">
    <source>
        <dbReference type="Proteomes" id="UP000186905"/>
    </source>
</evidence>
<dbReference type="PROSITE" id="PS00216">
    <property type="entry name" value="SUGAR_TRANSPORT_1"/>
    <property type="match status" value="1"/>
</dbReference>
<dbReference type="NCBIfam" id="TIGR00710">
    <property type="entry name" value="efflux_Bcr_CflA"/>
    <property type="match status" value="1"/>
</dbReference>
<feature type="transmembrane region" description="Helical" evidence="8">
    <location>
        <begin position="333"/>
        <end position="357"/>
    </location>
</feature>
<keyword evidence="11" id="KW-1185">Reference proteome</keyword>
<feature type="transmembrane region" description="Helical" evidence="8">
    <location>
        <begin position="363"/>
        <end position="383"/>
    </location>
</feature>
<dbReference type="PROSITE" id="PS50850">
    <property type="entry name" value="MFS"/>
    <property type="match status" value="1"/>
</dbReference>
<feature type="transmembrane region" description="Helical" evidence="8">
    <location>
        <begin position="99"/>
        <end position="121"/>
    </location>
</feature>
<proteinExistence type="inferred from homology"/>
<feature type="transmembrane region" description="Helical" evidence="8">
    <location>
        <begin position="75"/>
        <end position="93"/>
    </location>
</feature>
<evidence type="ECO:0000256" key="6">
    <source>
        <dbReference type="ARBA" id="ARBA00022989"/>
    </source>
</evidence>
<feature type="transmembrane region" description="Helical" evidence="8">
    <location>
        <begin position="243"/>
        <end position="262"/>
    </location>
</feature>
<feature type="transmembrane region" description="Helical" evidence="8">
    <location>
        <begin position="161"/>
        <end position="183"/>
    </location>
</feature>
<dbReference type="GO" id="GO:0005886">
    <property type="term" value="C:plasma membrane"/>
    <property type="evidence" value="ECO:0007669"/>
    <property type="project" value="UniProtKB-SubCell"/>
</dbReference>
<keyword evidence="3 8" id="KW-0813">Transport</keyword>
<dbReference type="OrthoDB" id="9814303at2"/>
<comment type="caution">
    <text evidence="8">Lacks conserved residue(s) required for the propagation of feature annotation.</text>
</comment>
<dbReference type="Pfam" id="PF07690">
    <property type="entry name" value="MFS_1"/>
    <property type="match status" value="1"/>
</dbReference>
<keyword evidence="5 8" id="KW-0812">Transmembrane</keyword>
<dbReference type="PANTHER" id="PTHR23502:SF132">
    <property type="entry name" value="POLYAMINE TRANSPORTER 2-RELATED"/>
    <property type="match status" value="1"/>
</dbReference>
<keyword evidence="6 8" id="KW-1133">Transmembrane helix</keyword>
<evidence type="ECO:0000256" key="5">
    <source>
        <dbReference type="ARBA" id="ARBA00022692"/>
    </source>
</evidence>
<dbReference type="InterPro" id="IPR020846">
    <property type="entry name" value="MFS_dom"/>
</dbReference>
<dbReference type="GO" id="GO:0042910">
    <property type="term" value="F:xenobiotic transmembrane transporter activity"/>
    <property type="evidence" value="ECO:0007669"/>
    <property type="project" value="InterPro"/>
</dbReference>
<evidence type="ECO:0000256" key="2">
    <source>
        <dbReference type="ARBA" id="ARBA00006236"/>
    </source>
</evidence>
<dbReference type="Gene3D" id="1.20.1720.10">
    <property type="entry name" value="Multidrug resistance protein D"/>
    <property type="match status" value="1"/>
</dbReference>
<dbReference type="InterPro" id="IPR011701">
    <property type="entry name" value="MFS"/>
</dbReference>
<dbReference type="SUPFAM" id="SSF103473">
    <property type="entry name" value="MFS general substrate transporter"/>
    <property type="match status" value="1"/>
</dbReference>
<sequence length="405" mass="42686">MNKKMPTSLIILLAAVFAMSPFAIDSYLPAIPVMADDLQIDISMVSVTVSIYVLGMAIGQLIGGPLSDRFGRRSVMVAGLLIFSTGSLLIATVESMEMLWAWRVLQSIGGGIAVVGVPATIRDNAEGKEAARLFSLVALIMMLAPSIAPTVGTVILKTLGWHWIFIALSVIAVFVSLCAVFIMPKAEKTVGAKKVKSGYLSVIKERRAQGYLLAQAFGYAVLMTFITNAPFAYIEHFDVSVELFSGLFIANVTGIVIVNRTNSLLLRAYEPATLLKAFLGMQVIGGVILVSSLVIAPENLWFAAAGFVISIAANGGIMSNSSACFMRYFSHNAGVASALLGAVQYAVGAGVSALAAMLCVDTLWPMALAMFISTLIALTGAVISSRVEPGSSSEKASPKAGQQAE</sequence>
<comment type="caution">
    <text evidence="10">The sequence shown here is derived from an EMBL/GenBank/DDBJ whole genome shotgun (WGS) entry which is preliminary data.</text>
</comment>
<feature type="transmembrane region" description="Helical" evidence="8">
    <location>
        <begin position="211"/>
        <end position="231"/>
    </location>
</feature>
<dbReference type="PANTHER" id="PTHR23502">
    <property type="entry name" value="MAJOR FACILITATOR SUPERFAMILY"/>
    <property type="match status" value="1"/>
</dbReference>
<evidence type="ECO:0000256" key="4">
    <source>
        <dbReference type="ARBA" id="ARBA00022475"/>
    </source>
</evidence>
<keyword evidence="7 8" id="KW-0472">Membrane</keyword>
<dbReference type="InterPro" id="IPR036259">
    <property type="entry name" value="MFS_trans_sf"/>
</dbReference>